<dbReference type="InterPro" id="IPR018228">
    <property type="entry name" value="DNase_TatD-rel_CS"/>
</dbReference>
<dbReference type="GeneID" id="17042189"/>
<dbReference type="PANTHER" id="PTHR10060:SF15">
    <property type="entry name" value="DEOXYRIBONUCLEASE TATDN1"/>
    <property type="match status" value="1"/>
</dbReference>
<evidence type="ECO:0000256" key="7">
    <source>
        <dbReference type="ARBA" id="ARBA00022842"/>
    </source>
</evidence>
<evidence type="ECO:0000256" key="2">
    <source>
        <dbReference type="ARBA" id="ARBA00022490"/>
    </source>
</evidence>
<dbReference type="Proteomes" id="UP000007264">
    <property type="component" value="Unassembled WGS sequence"/>
</dbReference>
<comment type="similarity">
    <text evidence="1">Belongs to the metallo-dependent hydrolases superfamily. TatD-type hydrolase family.</text>
</comment>
<evidence type="ECO:0000256" key="5">
    <source>
        <dbReference type="ARBA" id="ARBA00022801"/>
    </source>
</evidence>
<organism evidence="9 10">
    <name type="scientific">Coccomyxa subellipsoidea (strain C-169)</name>
    <name type="common">Green microalga</name>
    <dbReference type="NCBI Taxonomy" id="574566"/>
    <lineage>
        <taxon>Eukaryota</taxon>
        <taxon>Viridiplantae</taxon>
        <taxon>Chlorophyta</taxon>
        <taxon>core chlorophytes</taxon>
        <taxon>Trebouxiophyceae</taxon>
        <taxon>Trebouxiophyceae incertae sedis</taxon>
        <taxon>Coccomyxaceae</taxon>
        <taxon>Coccomyxa</taxon>
        <taxon>Coccomyxa subellipsoidea</taxon>
    </lineage>
</organism>
<evidence type="ECO:0000313" key="10">
    <source>
        <dbReference type="Proteomes" id="UP000007264"/>
    </source>
</evidence>
<keyword evidence="2" id="KW-0963">Cytoplasm</keyword>
<dbReference type="SUPFAM" id="SSF51556">
    <property type="entry name" value="Metallo-dependent hydrolases"/>
    <property type="match status" value="1"/>
</dbReference>
<dbReference type="InterPro" id="IPR001130">
    <property type="entry name" value="TatD-like"/>
</dbReference>
<evidence type="ECO:0000256" key="6">
    <source>
        <dbReference type="ARBA" id="ARBA00022839"/>
    </source>
</evidence>
<protein>
    <submittedName>
        <fullName evidence="9">Uncharacterized protein</fullName>
    </submittedName>
</protein>
<gene>
    <name evidence="9" type="ORF">COCSUDRAFT_14972</name>
</gene>
<dbReference type="PIRSF" id="PIRSF005902">
    <property type="entry name" value="DNase_TatD"/>
    <property type="match status" value="1"/>
</dbReference>
<keyword evidence="6" id="KW-0269">Exonuclease</keyword>
<dbReference type="PANTHER" id="PTHR10060">
    <property type="entry name" value="TATD FAMILY DEOXYRIBONUCLEASE"/>
    <property type="match status" value="1"/>
</dbReference>
<sequence length="293" mass="32111">MAAVKLSQGELAEAALFDYGGRSPLALIDIGANLADPSFSTDRQEVISRAQRAGVHAMILTGSSLKSTSKAAEIAEQSDYPIFFTAGVHPHEAKSCTENTIDQLRSFAKHPRCVAVGECGLDFNRNFSEPAVQETWFAEQVKLAVELRKPLFLHCRDAADRFVSILREHHLTAPAVAHCFTGSQRELDIFLDLGLYIGITGWVCDDRPERGGAELASILKLIPEDRLMLETDCPYLVPRTIRPSKARPRRNEPALLPHVLHAVAAALGEDPEAVAQRTTANAQIFFELPGFQG</sequence>
<dbReference type="RefSeq" id="XP_005648735.1">
    <property type="nucleotide sequence ID" value="XM_005648678.1"/>
</dbReference>
<feature type="binding site" evidence="8">
    <location>
        <position position="178"/>
    </location>
    <ligand>
        <name>a divalent metal cation</name>
        <dbReference type="ChEBI" id="CHEBI:60240"/>
        <label>2</label>
    </ligand>
</feature>
<keyword evidence="4 8" id="KW-0479">Metal-binding</keyword>
<dbReference type="InterPro" id="IPR050891">
    <property type="entry name" value="TatD-type_Hydrolase"/>
</dbReference>
<comment type="caution">
    <text evidence="9">The sequence shown here is derived from an EMBL/GenBank/DDBJ whole genome shotgun (WGS) entry which is preliminary data.</text>
</comment>
<keyword evidence="7" id="KW-0460">Magnesium</keyword>
<name>I0Z0M2_COCSC</name>
<dbReference type="AlphaFoldDB" id="I0Z0M2"/>
<evidence type="ECO:0000313" key="9">
    <source>
        <dbReference type="EMBL" id="EIE24191.1"/>
    </source>
</evidence>
<dbReference type="OrthoDB" id="6079689at2759"/>
<evidence type="ECO:0000256" key="1">
    <source>
        <dbReference type="ARBA" id="ARBA00009275"/>
    </source>
</evidence>
<proteinExistence type="inferred from homology"/>
<dbReference type="PROSITE" id="PS01090">
    <property type="entry name" value="TATD_2"/>
    <property type="match status" value="1"/>
</dbReference>
<dbReference type="Gene3D" id="3.20.20.140">
    <property type="entry name" value="Metal-dependent hydrolases"/>
    <property type="match status" value="1"/>
</dbReference>
<dbReference type="Pfam" id="PF01026">
    <property type="entry name" value="TatD_DNase"/>
    <property type="match status" value="1"/>
</dbReference>
<dbReference type="CDD" id="cd01310">
    <property type="entry name" value="TatD_DNAse"/>
    <property type="match status" value="1"/>
</dbReference>
<dbReference type="InterPro" id="IPR032466">
    <property type="entry name" value="Metal_Hydrolase"/>
</dbReference>
<keyword evidence="5" id="KW-0378">Hydrolase</keyword>
<feature type="binding site" evidence="8">
    <location>
        <position position="232"/>
    </location>
    <ligand>
        <name>a divalent metal cation</name>
        <dbReference type="ChEBI" id="CHEBI:60240"/>
        <label>1</label>
    </ligand>
</feature>
<dbReference type="KEGG" id="csl:COCSUDRAFT_14972"/>
<keyword evidence="10" id="KW-1185">Reference proteome</keyword>
<evidence type="ECO:0000256" key="8">
    <source>
        <dbReference type="PIRSR" id="PIRSR005902-1"/>
    </source>
</evidence>
<dbReference type="GO" id="GO:0008310">
    <property type="term" value="F:single-stranded DNA 3'-5' DNA exonuclease activity"/>
    <property type="evidence" value="ECO:0007669"/>
    <property type="project" value="TreeGrafter"/>
</dbReference>
<dbReference type="STRING" id="574566.I0Z0M2"/>
<dbReference type="EMBL" id="AGSI01000006">
    <property type="protein sequence ID" value="EIE24191.1"/>
    <property type="molecule type" value="Genomic_DNA"/>
</dbReference>
<reference evidence="9 10" key="1">
    <citation type="journal article" date="2012" name="Genome Biol.">
        <title>The genome of the polar eukaryotic microalga coccomyxa subellipsoidea reveals traits of cold adaptation.</title>
        <authorList>
            <person name="Blanc G."/>
            <person name="Agarkova I."/>
            <person name="Grimwood J."/>
            <person name="Kuo A."/>
            <person name="Brueggeman A."/>
            <person name="Dunigan D."/>
            <person name="Gurnon J."/>
            <person name="Ladunga I."/>
            <person name="Lindquist E."/>
            <person name="Lucas S."/>
            <person name="Pangilinan J."/>
            <person name="Proschold T."/>
            <person name="Salamov A."/>
            <person name="Schmutz J."/>
            <person name="Weeks D."/>
            <person name="Yamada T."/>
            <person name="Claverie J.M."/>
            <person name="Grigoriev I."/>
            <person name="Van Etten J."/>
            <person name="Lomsadze A."/>
            <person name="Borodovsky M."/>
        </authorList>
    </citation>
    <scope>NUCLEOTIDE SEQUENCE [LARGE SCALE GENOMIC DNA]</scope>
    <source>
        <strain evidence="9 10">C-169</strain>
    </source>
</reference>
<dbReference type="GO" id="GO:0046872">
    <property type="term" value="F:metal ion binding"/>
    <property type="evidence" value="ECO:0007669"/>
    <property type="project" value="UniProtKB-KW"/>
</dbReference>
<dbReference type="eggNOG" id="KOG3020">
    <property type="taxonomic scope" value="Eukaryota"/>
</dbReference>
<feature type="binding site" evidence="8">
    <location>
        <position position="154"/>
    </location>
    <ligand>
        <name>a divalent metal cation</name>
        <dbReference type="ChEBI" id="CHEBI:60240"/>
        <label>2</label>
    </ligand>
</feature>
<feature type="binding site" evidence="8">
    <location>
        <position position="118"/>
    </location>
    <ligand>
        <name>a divalent metal cation</name>
        <dbReference type="ChEBI" id="CHEBI:60240"/>
        <label>1</label>
    </ligand>
</feature>
<dbReference type="GO" id="GO:0005829">
    <property type="term" value="C:cytosol"/>
    <property type="evidence" value="ECO:0007669"/>
    <property type="project" value="TreeGrafter"/>
</dbReference>
<keyword evidence="3" id="KW-0540">Nuclease</keyword>
<dbReference type="FunFam" id="3.20.20.140:FF:000018">
    <property type="entry name" value="3'-5' ssDNA/RNA exonuclease TatD"/>
    <property type="match status" value="1"/>
</dbReference>
<evidence type="ECO:0000256" key="3">
    <source>
        <dbReference type="ARBA" id="ARBA00022722"/>
    </source>
</evidence>
<accession>I0Z0M2</accession>
<evidence type="ECO:0000256" key="4">
    <source>
        <dbReference type="ARBA" id="ARBA00022723"/>
    </source>
</evidence>